<feature type="active site" description="Proton acceptor" evidence="11">
    <location>
        <position position="146"/>
    </location>
</feature>
<dbReference type="HAMAP" id="MF_00246">
    <property type="entry name" value="Galactokinase"/>
    <property type="match status" value="1"/>
</dbReference>
<dbReference type="InterPro" id="IPR013750">
    <property type="entry name" value="GHMP_kinase_C_dom"/>
</dbReference>
<evidence type="ECO:0000256" key="7">
    <source>
        <dbReference type="ARBA" id="ARBA00022840"/>
    </source>
</evidence>
<sequence length="350" mass="39480">MKVKAPGRINIIGEHTDYNDGYVLPFAVNRYVFLSIEGSDRFIFHSENVNETVEMEKIEKLNKWTDYISGVIASFEKRGYRVSPVKISVSSNLPMGAGLSSSAALEVATAYAISEYFSFNVPKLELVKIAREAEVEFVGVRCGIMDQFTSAFGKKDHAIFLDTMTLEYEYVPLRLEGYEINLVDSNVKHELSSSEYNKRRQECEEVLKTLGKKSFREVTKEDLERLSGTLRKRAQHVLEENERVLKSVQALKEGDFETLGKLLFSSHESLRDLYEVSCEETDFIVDYLRGKEGILGARMVGGGFGGGVIVLSKKGAFGKIKEELVESYKKHFGIDLTFHEIESSDGVQKI</sequence>
<dbReference type="EMBL" id="LGFG01000175">
    <property type="protein sequence ID" value="KUK22386.1"/>
    <property type="molecule type" value="Genomic_DNA"/>
</dbReference>
<dbReference type="InterPro" id="IPR022963">
    <property type="entry name" value="Galactokinase_bac"/>
</dbReference>
<dbReference type="PROSITE" id="PS00106">
    <property type="entry name" value="GALACTOKINASE"/>
    <property type="match status" value="1"/>
</dbReference>
<evidence type="ECO:0000256" key="2">
    <source>
        <dbReference type="ARBA" id="ARBA00022490"/>
    </source>
</evidence>
<feature type="domain" description="Galactokinase N-terminal" evidence="15">
    <location>
        <begin position="3"/>
        <end position="34"/>
    </location>
</feature>
<dbReference type="PANTHER" id="PTHR10457">
    <property type="entry name" value="MEVALONATE KINASE/GALACTOKINASE"/>
    <property type="match status" value="1"/>
</dbReference>
<feature type="binding site" evidence="11">
    <location>
        <begin position="96"/>
        <end position="102"/>
    </location>
    <ligand>
        <name>ATP</name>
        <dbReference type="ChEBI" id="CHEBI:30616"/>
    </ligand>
</feature>
<evidence type="ECO:0000256" key="12">
    <source>
        <dbReference type="NCBIfam" id="TIGR00131"/>
    </source>
</evidence>
<dbReference type="UniPathway" id="UPA00214"/>
<dbReference type="GO" id="GO:0005829">
    <property type="term" value="C:cytosol"/>
    <property type="evidence" value="ECO:0007669"/>
    <property type="project" value="TreeGrafter"/>
</dbReference>
<dbReference type="EC" id="2.7.1.6" evidence="11 12"/>
<evidence type="ECO:0000256" key="6">
    <source>
        <dbReference type="ARBA" id="ARBA00022777"/>
    </source>
</evidence>
<feature type="binding site" evidence="11">
    <location>
        <position position="134"/>
    </location>
    <ligand>
        <name>Mg(2+)</name>
        <dbReference type="ChEBI" id="CHEBI:18420"/>
    </ligand>
</feature>
<comment type="caution">
    <text evidence="16">The sequence shown here is derived from an EMBL/GenBank/DDBJ whole genome shotgun (WGS) entry which is preliminary data.</text>
</comment>
<dbReference type="Gene3D" id="3.30.70.890">
    <property type="entry name" value="GHMP kinase, C-terminal domain"/>
    <property type="match status" value="1"/>
</dbReference>
<reference evidence="16 17" key="1">
    <citation type="journal article" date="2015" name="MBio">
        <title>Genome-Resolved Metagenomic Analysis Reveals Roles for Candidate Phyla and Other Microbial Community Members in Biogeochemical Transformations in Oil Reservoirs.</title>
        <authorList>
            <person name="Hu P."/>
            <person name="Tom L."/>
            <person name="Singh A."/>
            <person name="Thomas B.C."/>
            <person name="Baker B.J."/>
            <person name="Piceno Y.M."/>
            <person name="Andersen G.L."/>
            <person name="Banfield J.F."/>
        </authorList>
    </citation>
    <scope>NUCLEOTIDE SEQUENCE [LARGE SCALE GENOMIC DNA]</scope>
    <source>
        <strain evidence="16">46_26</strain>
    </source>
</reference>
<evidence type="ECO:0000259" key="13">
    <source>
        <dbReference type="Pfam" id="PF00288"/>
    </source>
</evidence>
<feature type="binding site" evidence="11">
    <location>
        <position position="46"/>
    </location>
    <ligand>
        <name>ATP</name>
        <dbReference type="ChEBI" id="CHEBI:30616"/>
    </ligand>
</feature>
<keyword evidence="5 11" id="KW-0547">Nucleotide-binding</keyword>
<dbReference type="PIRSF" id="PIRSF000530">
    <property type="entry name" value="Galactokinase"/>
    <property type="match status" value="1"/>
</dbReference>
<dbReference type="PROSITE" id="PS00627">
    <property type="entry name" value="GHMP_KINASES_ATP"/>
    <property type="match status" value="1"/>
</dbReference>
<dbReference type="SMR" id="A0A117L2F9"/>
<keyword evidence="10 11" id="KW-0119">Carbohydrate metabolism</keyword>
<dbReference type="Pfam" id="PF10509">
    <property type="entry name" value="GalKase_gal_bdg"/>
    <property type="match status" value="1"/>
</dbReference>
<dbReference type="InterPro" id="IPR036554">
    <property type="entry name" value="GHMP_kinase_C_sf"/>
</dbReference>
<dbReference type="Pfam" id="PF00288">
    <property type="entry name" value="GHMP_kinases_N"/>
    <property type="match status" value="1"/>
</dbReference>
<dbReference type="RefSeq" id="WP_011943983.1">
    <property type="nucleotide sequence ID" value="NZ_DAITJQ010000001.1"/>
</dbReference>
<comment type="similarity">
    <text evidence="1 11">Belongs to the GHMP kinase family. GalK subfamily.</text>
</comment>
<evidence type="ECO:0000256" key="11">
    <source>
        <dbReference type="HAMAP-Rule" id="MF_00246"/>
    </source>
</evidence>
<dbReference type="FunFam" id="3.30.230.10:FF:000126">
    <property type="entry name" value="Galactokinase"/>
    <property type="match status" value="1"/>
</dbReference>
<evidence type="ECO:0000256" key="5">
    <source>
        <dbReference type="ARBA" id="ARBA00022741"/>
    </source>
</evidence>
<gene>
    <name evidence="11" type="primary">galK</name>
    <name evidence="16" type="ORF">XD57_1517</name>
</gene>
<keyword evidence="8 11" id="KW-0460">Magnesium</keyword>
<dbReference type="FunFam" id="3.30.70.890:FF:000001">
    <property type="entry name" value="Galactokinase"/>
    <property type="match status" value="1"/>
</dbReference>
<evidence type="ECO:0000256" key="1">
    <source>
        <dbReference type="ARBA" id="ARBA00006566"/>
    </source>
</evidence>
<evidence type="ECO:0000313" key="17">
    <source>
        <dbReference type="Proteomes" id="UP000058636"/>
    </source>
</evidence>
<dbReference type="SUPFAM" id="SSF54211">
    <property type="entry name" value="Ribosomal protein S5 domain 2-like"/>
    <property type="match status" value="1"/>
</dbReference>
<feature type="domain" description="GHMP kinase C-terminal" evidence="14">
    <location>
        <begin position="248"/>
        <end position="329"/>
    </location>
</feature>
<dbReference type="OMA" id="GFHDTYF"/>
<dbReference type="InterPro" id="IPR006203">
    <property type="entry name" value="GHMP_knse_ATP-bd_CS"/>
</dbReference>
<accession>A0A117L2F9</accession>
<dbReference type="GO" id="GO:0000287">
    <property type="term" value="F:magnesium ion binding"/>
    <property type="evidence" value="ECO:0007669"/>
    <property type="project" value="UniProtKB-UniRule"/>
</dbReference>
<dbReference type="GO" id="GO:0004335">
    <property type="term" value="F:galactokinase activity"/>
    <property type="evidence" value="ECO:0007669"/>
    <property type="project" value="UniProtKB-UniRule"/>
</dbReference>
<comment type="subcellular location">
    <subcellularLocation>
        <location evidence="11">Cytoplasm</location>
    </subcellularLocation>
</comment>
<dbReference type="InterPro" id="IPR000705">
    <property type="entry name" value="Galactokinase"/>
</dbReference>
<dbReference type="InterPro" id="IPR006206">
    <property type="entry name" value="Mevalonate/galactokinase"/>
</dbReference>
<organism evidence="16 17">
    <name type="scientific">Thermotoga petrophila</name>
    <dbReference type="NCBI Taxonomy" id="93929"/>
    <lineage>
        <taxon>Bacteria</taxon>
        <taxon>Thermotogati</taxon>
        <taxon>Thermotogota</taxon>
        <taxon>Thermotogae</taxon>
        <taxon>Thermotogales</taxon>
        <taxon>Thermotogaceae</taxon>
        <taxon>Thermotoga</taxon>
    </lineage>
</organism>
<dbReference type="Proteomes" id="UP000058636">
    <property type="component" value="Unassembled WGS sequence"/>
</dbReference>
<dbReference type="InterPro" id="IPR014721">
    <property type="entry name" value="Ribsml_uS5_D2-typ_fold_subgr"/>
</dbReference>
<evidence type="ECO:0000256" key="3">
    <source>
        <dbReference type="ARBA" id="ARBA00022679"/>
    </source>
</evidence>
<evidence type="ECO:0000259" key="14">
    <source>
        <dbReference type="Pfam" id="PF08544"/>
    </source>
</evidence>
<feature type="domain" description="GHMP kinase N-terminal" evidence="13">
    <location>
        <begin position="67"/>
        <end position="154"/>
    </location>
</feature>
<feature type="site" description="Transition state stabilizer" evidence="11">
    <location>
        <position position="8"/>
    </location>
</feature>
<feature type="binding site" evidence="11">
    <location>
        <position position="196"/>
    </location>
    <ligand>
        <name>substrate</name>
    </ligand>
</feature>
<protein>
    <recommendedName>
        <fullName evidence="11 12">Galactokinase</fullName>
        <ecNumber evidence="11 12">2.7.1.6</ecNumber>
    </recommendedName>
    <alternativeName>
        <fullName evidence="11">Galactose kinase</fullName>
    </alternativeName>
</protein>
<dbReference type="AlphaFoldDB" id="A0A117L2F9"/>
<dbReference type="PRINTS" id="PR00959">
    <property type="entry name" value="MEVGALKINASE"/>
</dbReference>
<dbReference type="InterPro" id="IPR006204">
    <property type="entry name" value="GHMP_kinase_N_dom"/>
</dbReference>
<proteinExistence type="inferred from homology"/>
<keyword evidence="7 11" id="KW-0067">ATP-binding</keyword>
<dbReference type="Gene3D" id="3.30.230.10">
    <property type="match status" value="1"/>
</dbReference>
<dbReference type="PRINTS" id="PR00473">
    <property type="entry name" value="GALCTOKINASE"/>
</dbReference>
<dbReference type="PANTHER" id="PTHR10457:SF7">
    <property type="entry name" value="GALACTOKINASE-RELATED"/>
    <property type="match status" value="1"/>
</dbReference>
<feature type="binding site" evidence="11">
    <location>
        <begin position="14"/>
        <end position="17"/>
    </location>
    <ligand>
        <name>substrate</name>
    </ligand>
</feature>
<comment type="function">
    <text evidence="11">Catalyzes the transfer of the gamma-phosphate of ATP to D-galactose to form alpha-D-galactose-1-phosphate (Gal-1-P).</text>
</comment>
<evidence type="ECO:0000256" key="4">
    <source>
        <dbReference type="ARBA" id="ARBA00022723"/>
    </source>
</evidence>
<keyword evidence="3 11" id="KW-0808">Transferase</keyword>
<dbReference type="InterPro" id="IPR019741">
    <property type="entry name" value="Galactokinase_CS"/>
</dbReference>
<keyword evidence="2 11" id="KW-0963">Cytoplasm</keyword>
<dbReference type="NCBIfam" id="NF003006">
    <property type="entry name" value="PRK03817.1"/>
    <property type="match status" value="1"/>
</dbReference>
<evidence type="ECO:0000259" key="15">
    <source>
        <dbReference type="Pfam" id="PF10509"/>
    </source>
</evidence>
<comment type="pathway">
    <text evidence="11">Carbohydrate metabolism; galactose metabolism.</text>
</comment>
<dbReference type="InterPro" id="IPR020568">
    <property type="entry name" value="Ribosomal_Su5_D2-typ_SF"/>
</dbReference>
<dbReference type="SUPFAM" id="SSF55060">
    <property type="entry name" value="GHMP Kinase, C-terminal domain"/>
    <property type="match status" value="1"/>
</dbReference>
<comment type="catalytic activity">
    <reaction evidence="11">
        <text>alpha-D-galactose + ATP = alpha-D-galactose 1-phosphate + ADP + H(+)</text>
        <dbReference type="Rhea" id="RHEA:13553"/>
        <dbReference type="ChEBI" id="CHEBI:15378"/>
        <dbReference type="ChEBI" id="CHEBI:28061"/>
        <dbReference type="ChEBI" id="CHEBI:30616"/>
        <dbReference type="ChEBI" id="CHEBI:58336"/>
        <dbReference type="ChEBI" id="CHEBI:456216"/>
        <dbReference type="EC" id="2.7.1.6"/>
    </reaction>
</comment>
<dbReference type="PATRIC" id="fig|93930.3.peg.587"/>
<dbReference type="NCBIfam" id="TIGR00131">
    <property type="entry name" value="gal_kin"/>
    <property type="match status" value="1"/>
</dbReference>
<feature type="binding site" evidence="11">
    <location>
        <position position="102"/>
    </location>
    <ligand>
        <name>Mg(2+)</name>
        <dbReference type="ChEBI" id="CHEBI:18420"/>
    </ligand>
</feature>
<evidence type="ECO:0000313" key="16">
    <source>
        <dbReference type="EMBL" id="KUK22386.1"/>
    </source>
</evidence>
<dbReference type="GO" id="GO:0006012">
    <property type="term" value="P:galactose metabolic process"/>
    <property type="evidence" value="ECO:0007669"/>
    <property type="project" value="UniProtKB-UniRule"/>
</dbReference>
<keyword evidence="4 11" id="KW-0479">Metal-binding</keyword>
<dbReference type="Pfam" id="PF08544">
    <property type="entry name" value="GHMP_kinases_C"/>
    <property type="match status" value="1"/>
</dbReference>
<evidence type="ECO:0000256" key="10">
    <source>
        <dbReference type="ARBA" id="ARBA00023277"/>
    </source>
</evidence>
<dbReference type="GO" id="GO:0005524">
    <property type="term" value="F:ATP binding"/>
    <property type="evidence" value="ECO:0007669"/>
    <property type="project" value="UniProtKB-UniRule"/>
</dbReference>
<evidence type="ECO:0000256" key="8">
    <source>
        <dbReference type="ARBA" id="ARBA00022842"/>
    </source>
</evidence>
<dbReference type="InterPro" id="IPR019539">
    <property type="entry name" value="GalKase_N"/>
</dbReference>
<keyword evidence="9 11" id="KW-0299">Galactose metabolism</keyword>
<evidence type="ECO:0000256" key="9">
    <source>
        <dbReference type="ARBA" id="ARBA00023144"/>
    </source>
</evidence>
<keyword evidence="6 11" id="KW-0418">Kinase</keyword>
<name>A0A117L2F9_9THEM</name>